<dbReference type="GO" id="GO:0005737">
    <property type="term" value="C:cytoplasm"/>
    <property type="evidence" value="ECO:0007669"/>
    <property type="project" value="UniProtKB-SubCell"/>
</dbReference>
<evidence type="ECO:0000313" key="15">
    <source>
        <dbReference type="Proteomes" id="UP000006672"/>
    </source>
</evidence>
<evidence type="ECO:0000256" key="1">
    <source>
        <dbReference type="ARBA" id="ARBA00002778"/>
    </source>
</evidence>
<gene>
    <name evidence="13 16" type="primary">Bm2322</name>
    <name evidence="14" type="ORF">BM_BM2322</name>
    <name evidence="13" type="ORF">BM_Bm2322</name>
</gene>
<dbReference type="Proteomes" id="UP000006672">
    <property type="component" value="Unassembled WGS sequence"/>
</dbReference>
<evidence type="ECO:0000256" key="6">
    <source>
        <dbReference type="ARBA" id="ARBA00022679"/>
    </source>
</evidence>
<dbReference type="GeneID" id="6097593"/>
<dbReference type="STRING" id="6279.A0A1U7F4C6"/>
<comment type="function">
    <text evidence="11">Adenosyl-L-methionine (AdoMet)-dependent tRNA (uracil-O(2)-)-methyltransferase.</text>
</comment>
<dbReference type="GO" id="GO:0030488">
    <property type="term" value="P:tRNA methylation"/>
    <property type="evidence" value="ECO:0007669"/>
    <property type="project" value="UniProtKB-UniRule"/>
</dbReference>
<comment type="catalytic activity">
    <reaction evidence="9 11">
        <text>uridine(44) in tRNA(Ser) + S-adenosyl-L-methionine = 2'-O-methyluridine(44) in tRNA(Ser) + S-adenosyl-L-homocysteine + H(+)</text>
        <dbReference type="Rhea" id="RHEA:43100"/>
        <dbReference type="Rhea" id="RHEA-COMP:10339"/>
        <dbReference type="Rhea" id="RHEA-COMP:10340"/>
        <dbReference type="ChEBI" id="CHEBI:15378"/>
        <dbReference type="ChEBI" id="CHEBI:57856"/>
        <dbReference type="ChEBI" id="CHEBI:59789"/>
        <dbReference type="ChEBI" id="CHEBI:65315"/>
        <dbReference type="ChEBI" id="CHEBI:74478"/>
        <dbReference type="EC" id="2.1.1.211"/>
    </reaction>
</comment>
<dbReference type="InterPro" id="IPR029063">
    <property type="entry name" value="SAM-dependent_MTases_sf"/>
</dbReference>
<evidence type="ECO:0000256" key="7">
    <source>
        <dbReference type="ARBA" id="ARBA00022691"/>
    </source>
</evidence>
<dbReference type="KEGG" id="bmy:BM_BM2322"/>
<dbReference type="OMA" id="CFFKLHH"/>
<dbReference type="EMBL" id="LN857024">
    <property type="protein sequence ID" value="CTP81723.1"/>
    <property type="molecule type" value="Genomic_DNA"/>
</dbReference>
<dbReference type="GO" id="GO:0141101">
    <property type="term" value="F:tRNA(Ser) (uridine(44)-2'-O-)-methyltransferase activity"/>
    <property type="evidence" value="ECO:0007669"/>
    <property type="project" value="UniProtKB-EC"/>
</dbReference>
<keyword evidence="10" id="KW-0479">Metal-binding</keyword>
<evidence type="ECO:0000256" key="9">
    <source>
        <dbReference type="ARBA" id="ARBA00047957"/>
    </source>
</evidence>
<evidence type="ECO:0000256" key="10">
    <source>
        <dbReference type="PROSITE-ProRule" id="PRU00723"/>
    </source>
</evidence>
<dbReference type="AlphaFoldDB" id="A0A1U7F4C6"/>
<dbReference type="EMBL" id="CAAKNF010000192">
    <property type="protein sequence ID" value="VIO90059.1"/>
    <property type="molecule type" value="Genomic_DNA"/>
</dbReference>
<dbReference type="SUPFAM" id="SSF53335">
    <property type="entry name" value="S-adenosyl-L-methionine-dependent methyltransferases"/>
    <property type="match status" value="1"/>
</dbReference>
<keyword evidence="6 11" id="KW-0808">Transferase</keyword>
<reference evidence="13 15" key="1">
    <citation type="journal article" date="2007" name="Science">
        <title>Draft genome of the filarial nematode parasite Brugia malayi.</title>
        <authorList>
            <person name="Ghedin E."/>
            <person name="Wang S."/>
            <person name="Spiro D."/>
            <person name="Caler E."/>
            <person name="Zhao Q."/>
            <person name="Crabtree J."/>
            <person name="Allen J.E."/>
            <person name="Delcher A.L."/>
            <person name="Guiliano D.B."/>
            <person name="Miranda-Saavedra D."/>
            <person name="Angiuoli S.V."/>
            <person name="Creasy T."/>
            <person name="Amedeo P."/>
            <person name="Haas B."/>
            <person name="El-Sayed N.M."/>
            <person name="Wortman J.R."/>
            <person name="Feldblyum T."/>
            <person name="Tallon L."/>
            <person name="Schatz M."/>
            <person name="Shumway M."/>
            <person name="Koo H."/>
            <person name="Salzberg S.L."/>
            <person name="Schobel S."/>
            <person name="Pertea M."/>
            <person name="Pop M."/>
            <person name="White O."/>
            <person name="Barton G.J."/>
            <person name="Carlow C.K."/>
            <person name="Crawford M.J."/>
            <person name="Daub J."/>
            <person name="Dimmic M.W."/>
            <person name="Estes C.F."/>
            <person name="Foster J.M."/>
            <person name="Ganatra M."/>
            <person name="Gregory W.F."/>
            <person name="Johnson N.M."/>
            <person name="Jin J."/>
            <person name="Komuniecki R."/>
            <person name="Korf I."/>
            <person name="Kumar S."/>
            <person name="Laney S."/>
            <person name="Li B.W."/>
            <person name="Li W."/>
            <person name="Lindblom T.H."/>
            <person name="Lustigman S."/>
            <person name="Ma D."/>
            <person name="Maina C.V."/>
            <person name="Martin D.M."/>
            <person name="McCarter J.P."/>
            <person name="McReynolds L."/>
            <person name="Mitreva M."/>
            <person name="Nutman T.B."/>
            <person name="Parkinson J."/>
            <person name="Peregrin-Alvarez J.M."/>
            <person name="Poole C."/>
            <person name="Ren Q."/>
            <person name="Saunders L."/>
            <person name="Sluder A.E."/>
            <person name="Smith K."/>
            <person name="Stanke M."/>
            <person name="Unnasch T.R."/>
            <person name="Ware J."/>
            <person name="Wei A.D."/>
            <person name="Weil G."/>
            <person name="Williams D.J."/>
            <person name="Zhang Y."/>
            <person name="Williams S.A."/>
            <person name="Fraser-Liggett C."/>
            <person name="Slatko B."/>
            <person name="Blaxter M.L."/>
            <person name="Scott A.L."/>
        </authorList>
    </citation>
    <scope>NUCLEOTIDE SEQUENCE</scope>
    <source>
        <strain evidence="13 15">FR3</strain>
    </source>
</reference>
<protein>
    <recommendedName>
        <fullName evidence="11">tRNA (uracil-O(2)-)-methyltransferase</fullName>
        <ecNumber evidence="11">2.1.1.211</ecNumber>
    </recommendedName>
</protein>
<reference evidence="14" key="3">
    <citation type="submission" date="2019-04" db="EMBL/GenBank/DDBJ databases">
        <authorList>
            <person name="Howe K."/>
            <person name="Paulini M."/>
            <person name="Williams G."/>
        </authorList>
    </citation>
    <scope>NUCLEOTIDE SEQUENCE [LARGE SCALE GENOMIC DNA]</scope>
    <source>
        <strain evidence="14">FR3</strain>
    </source>
</reference>
<feature type="domain" description="C3H1-type" evidence="12">
    <location>
        <begin position="506"/>
        <end position="533"/>
    </location>
</feature>
<keyword evidence="5 11" id="KW-0489">Methyltransferase</keyword>
<dbReference type="PANTHER" id="PTHR21210:SF0">
    <property type="entry name" value="TRNA (URACIL-O(2)-)-METHYLTRANSFERASE-RELATED"/>
    <property type="match status" value="1"/>
</dbReference>
<evidence type="ECO:0000256" key="8">
    <source>
        <dbReference type="ARBA" id="ARBA00022694"/>
    </source>
</evidence>
<dbReference type="InterPro" id="IPR011671">
    <property type="entry name" value="tRNA_uracil_MeTrfase"/>
</dbReference>
<comment type="subcellular location">
    <subcellularLocation>
        <location evidence="2 11">Cytoplasm</location>
    </subcellularLocation>
</comment>
<evidence type="ECO:0000256" key="3">
    <source>
        <dbReference type="ARBA" id="ARBA00009056"/>
    </source>
</evidence>
<dbReference type="WBParaSite" id="Bm2322a.1">
    <property type="protein sequence ID" value="Bm2322a.1"/>
    <property type="gene ID" value="WBGene00222583"/>
</dbReference>
<reference evidence="13" key="2">
    <citation type="submission" date="2012-12" db="EMBL/GenBank/DDBJ databases">
        <authorList>
            <consortium name="WormBase Consortium"/>
            <person name="Ghedin E."/>
            <person name="Paulini M."/>
        </authorList>
    </citation>
    <scope>NUCLEOTIDE SEQUENCE</scope>
    <source>
        <strain evidence="13">FR3</strain>
    </source>
</reference>
<dbReference type="PROSITE" id="PS50103">
    <property type="entry name" value="ZF_C3H1"/>
    <property type="match status" value="1"/>
</dbReference>
<dbReference type="PANTHER" id="PTHR21210">
    <property type="entry name" value="TRNA (URACIL-O(2)-)-METHYLTRANSFERASE-RELATED"/>
    <property type="match status" value="1"/>
</dbReference>
<keyword evidence="7 11" id="KW-0949">S-adenosyl-L-methionine</keyword>
<evidence type="ECO:0000313" key="16">
    <source>
        <dbReference type="WBParaSite" id="Bm2322a.1"/>
    </source>
</evidence>
<dbReference type="EC" id="2.1.1.211" evidence="11"/>
<comment type="similarity">
    <text evidence="3 11">Belongs to the TRM44 family.</text>
</comment>
<proteinExistence type="inferred from homology"/>
<feature type="zinc finger region" description="C3H1-type" evidence="10">
    <location>
        <begin position="506"/>
        <end position="533"/>
    </location>
</feature>
<sequence>MDFAKTATAPLLTSPELDVREAFAKVIHIWKERCHTVNRRLLGVVSVDEQNSRHDNMLTLPHVFSKNVEIRKFIPRSPDVFSTCAYEASFCLDEYVVEFRPYVLDEKRHPHISFPYRIALEEISDQQWNLSLFICNNATNYNWLQKVAFPRLLKWFSEIDERKDITISHRLINMELYSQVYCEIKNKWGQQIAATWTERTNPQKFVYEDCAIAAYLIVYWRQKGFLPQKFCDIGCGNGLLVYLLQKMKVNGYGIDLRQRKIWAKFVGTDLKEKTLNPKEDLLSDSDFLIGNHTDELTPWIPIMAARSRSNFFLLPCCPFDFFNRFQKKCGMAAASLYSSYLLFIRSICLRLGYCVEEDRLKIPSTKRYCFLCTVPASGLVENLENVISNILTRASLPNFVPREKIERIRNCSKLSRDFQQALTTKIFKRFFELSSDKATVYWHEKQSCSLKEIADVLNEEEKAQLRNSDGGLQTFLKNQHQIFKIVKGTVSIRNWAEEGNRRVEGKLRTRDCWFHKYHPNGCPLSAEDCSYKH</sequence>
<keyword evidence="10" id="KW-0863">Zinc-finger</keyword>
<comment type="function">
    <text evidence="1">Probable adenosyl-L-methionine (AdoMet)-dependent tRNA (uracil-O(2)-)-methyltransferase.</text>
</comment>
<keyword evidence="15" id="KW-1185">Reference proteome</keyword>
<dbReference type="FunCoup" id="A0A1U7F4C6">
    <property type="interactions" value="1882"/>
</dbReference>
<keyword evidence="10" id="KW-0862">Zinc</keyword>
<accession>A0A4E9F0D4</accession>
<accession>A0A1U7F4C6</accession>
<evidence type="ECO:0000256" key="11">
    <source>
        <dbReference type="RuleBase" id="RU368004"/>
    </source>
</evidence>
<evidence type="ECO:0000259" key="12">
    <source>
        <dbReference type="PROSITE" id="PS50103"/>
    </source>
</evidence>
<evidence type="ECO:0000313" key="13">
    <source>
        <dbReference type="EMBL" id="CTP81723.1"/>
    </source>
</evidence>
<dbReference type="InterPro" id="IPR000571">
    <property type="entry name" value="Znf_CCCH"/>
</dbReference>
<evidence type="ECO:0000256" key="2">
    <source>
        <dbReference type="ARBA" id="ARBA00004496"/>
    </source>
</evidence>
<organism evidence="13">
    <name type="scientific">Brugia malayi</name>
    <name type="common">Filarial nematode worm</name>
    <dbReference type="NCBI Taxonomy" id="6279"/>
    <lineage>
        <taxon>Eukaryota</taxon>
        <taxon>Metazoa</taxon>
        <taxon>Ecdysozoa</taxon>
        <taxon>Nematoda</taxon>
        <taxon>Chromadorea</taxon>
        <taxon>Rhabditida</taxon>
        <taxon>Spirurina</taxon>
        <taxon>Spiruromorpha</taxon>
        <taxon>Filarioidea</taxon>
        <taxon>Onchocercidae</taxon>
        <taxon>Brugia</taxon>
    </lineage>
</organism>
<evidence type="ECO:0000313" key="14">
    <source>
        <dbReference type="EMBL" id="VIO90059.1"/>
    </source>
</evidence>
<reference evidence="16" key="4">
    <citation type="submission" date="2019-12" db="UniProtKB">
        <authorList>
            <consortium name="WormBaseParasite"/>
        </authorList>
    </citation>
    <scope>IDENTIFICATION</scope>
</reference>
<dbReference type="Pfam" id="PF07757">
    <property type="entry name" value="AdoMet_MTase"/>
    <property type="match status" value="1"/>
</dbReference>
<dbReference type="OrthoDB" id="10047021at2759"/>
<keyword evidence="8 11" id="KW-0819">tRNA processing</keyword>
<keyword evidence="4 11" id="KW-0963">Cytoplasm</keyword>
<evidence type="ECO:0000256" key="5">
    <source>
        <dbReference type="ARBA" id="ARBA00022603"/>
    </source>
</evidence>
<dbReference type="GO" id="GO:0008270">
    <property type="term" value="F:zinc ion binding"/>
    <property type="evidence" value="ECO:0007669"/>
    <property type="project" value="UniProtKB-KW"/>
</dbReference>
<dbReference type="RefSeq" id="XP_042932015.1">
    <property type="nucleotide sequence ID" value="XM_043076081.1"/>
</dbReference>
<evidence type="ECO:0000256" key="4">
    <source>
        <dbReference type="ARBA" id="ARBA00022490"/>
    </source>
</evidence>
<name>A0A1U7F4C6_BRUMA</name>
<dbReference type="CTD" id="6097593"/>